<name>A0A5B8CQ25_9PROT</name>
<keyword evidence="2" id="KW-0472">Membrane</keyword>
<accession>A0A5B8CQ25</accession>
<organism evidence="3 4">
    <name type="scientific">Methylophilus medardicus</name>
    <dbReference type="NCBI Taxonomy" id="2588534"/>
    <lineage>
        <taxon>Bacteria</taxon>
        <taxon>Pseudomonadati</taxon>
        <taxon>Pseudomonadota</taxon>
        <taxon>Betaproteobacteria</taxon>
        <taxon>Nitrosomonadales</taxon>
        <taxon>Methylophilaceae</taxon>
        <taxon>Methylophilus</taxon>
    </lineage>
</organism>
<dbReference type="AlphaFoldDB" id="A0A5B8CQ25"/>
<dbReference type="Proteomes" id="UP000311008">
    <property type="component" value="Chromosome"/>
</dbReference>
<feature type="region of interest" description="Disordered" evidence="1">
    <location>
        <begin position="1"/>
        <end position="20"/>
    </location>
</feature>
<evidence type="ECO:0000313" key="3">
    <source>
        <dbReference type="EMBL" id="QDC43297.1"/>
    </source>
</evidence>
<evidence type="ECO:0000256" key="2">
    <source>
        <dbReference type="SAM" id="Phobius"/>
    </source>
</evidence>
<proteinExistence type="predicted"/>
<evidence type="ECO:0000256" key="1">
    <source>
        <dbReference type="SAM" id="MobiDB-lite"/>
    </source>
</evidence>
<evidence type="ECO:0000313" key="4">
    <source>
        <dbReference type="Proteomes" id="UP000311008"/>
    </source>
</evidence>
<dbReference type="RefSeq" id="WP_140002217.1">
    <property type="nucleotide sequence ID" value="NZ_CP040946.1"/>
</dbReference>
<feature type="transmembrane region" description="Helical" evidence="2">
    <location>
        <begin position="59"/>
        <end position="80"/>
    </location>
</feature>
<keyword evidence="2" id="KW-0812">Transmembrane</keyword>
<keyword evidence="4" id="KW-1185">Reference proteome</keyword>
<sequence length="127" mass="13935">MTIQRKFSLPDTRGLPGKKNVRANAVDSSGAKPLMANQPQGAQQLMANTKLMKEAWHGVWYGAGVGLLLGVYILYFPLWITVSPPWYTGAHWYVIMAITILTSTLVLGVGAAILGAHVLHRRRLHTS</sequence>
<reference evidence="4" key="1">
    <citation type="journal article" date="2019" name="ISME J.">
        <title>Evolution in action: habitat transition from sediment to the pelagial leads to genome streamlining in Methylophilaceae.</title>
        <authorList>
            <person name="Salcher M."/>
            <person name="Schaefle D."/>
            <person name="Kaspar M."/>
            <person name="Neuenschwander S.M."/>
            <person name="Ghai R."/>
        </authorList>
    </citation>
    <scope>NUCLEOTIDE SEQUENCE [LARGE SCALE GENOMIC DNA]</scope>
    <source>
        <strain evidence="4">MMS-M-51</strain>
    </source>
</reference>
<keyword evidence="2" id="KW-1133">Transmembrane helix</keyword>
<gene>
    <name evidence="3" type="ORF">FIU01_01335</name>
</gene>
<protein>
    <submittedName>
        <fullName evidence="3">Uncharacterized protein</fullName>
    </submittedName>
</protein>
<dbReference type="KEGG" id="mmec:FIU01_01335"/>
<feature type="transmembrane region" description="Helical" evidence="2">
    <location>
        <begin position="92"/>
        <end position="119"/>
    </location>
</feature>
<dbReference type="OrthoDB" id="8536655at2"/>
<dbReference type="EMBL" id="CP040946">
    <property type="protein sequence ID" value="QDC43297.1"/>
    <property type="molecule type" value="Genomic_DNA"/>
</dbReference>